<evidence type="ECO:0000256" key="8">
    <source>
        <dbReference type="ARBA" id="ARBA00013227"/>
    </source>
</evidence>
<dbReference type="PRINTS" id="PR01790">
    <property type="entry name" value="SMP30FAMILY"/>
</dbReference>
<dbReference type="Gene3D" id="2.120.10.30">
    <property type="entry name" value="TolB, C-terminal domain"/>
    <property type="match status" value="1"/>
</dbReference>
<dbReference type="InterPro" id="IPR013658">
    <property type="entry name" value="SGL"/>
</dbReference>
<dbReference type="EMBL" id="JBHSMC010000010">
    <property type="protein sequence ID" value="MFC5464572.1"/>
    <property type="molecule type" value="Genomic_DNA"/>
</dbReference>
<feature type="domain" description="SMP-30/Gluconolactonase/LRE-like region" evidence="15">
    <location>
        <begin position="15"/>
        <end position="258"/>
    </location>
</feature>
<sequence length="292" mass="32663">MQYEVELVVDERAILGEGPTWDSEKKVLYWVDILGRKIHCYDPTTQNTKTITLDQYVGAAVPNTTGGLVLALQHGFYSIDLETEELTPIHDPEEHLPNNRFNDGKCDAAGRFWAGTMSLSDEANVGNFYRLDVDHKVNKMVENVTTSNGIAWSPDNKTMYYIDTPTCEIVAYDFDLETGSISNKRVAIKHPKERGFPDGMTIDAEGMLWVATWSGAQVCRWNPHTGELLESVKIPSPLVTSCCFGGDNLDELYITTARVGLNEKTLEQYPHAGSLFKIKTNVKGQPMHPFRG</sequence>
<evidence type="ECO:0000256" key="13">
    <source>
        <dbReference type="ARBA" id="ARBA00022837"/>
    </source>
</evidence>
<dbReference type="PANTHER" id="PTHR10907">
    <property type="entry name" value="REGUCALCIN"/>
    <property type="match status" value="1"/>
</dbReference>
<evidence type="ECO:0000256" key="9">
    <source>
        <dbReference type="ARBA" id="ARBA00016808"/>
    </source>
</evidence>
<keyword evidence="12 16" id="KW-0378">Hydrolase</keyword>
<dbReference type="SUPFAM" id="SSF63829">
    <property type="entry name" value="Calcium-dependent phosphotriesterase"/>
    <property type="match status" value="1"/>
</dbReference>
<evidence type="ECO:0000256" key="11">
    <source>
        <dbReference type="ARBA" id="ARBA00022723"/>
    </source>
</evidence>
<protein>
    <recommendedName>
        <fullName evidence="9">Regucalcin</fullName>
        <ecNumber evidence="8">3.1.1.17</ecNumber>
    </recommendedName>
    <alternativeName>
        <fullName evidence="14">Gluconolactonase</fullName>
    </alternativeName>
</protein>
<dbReference type="Proteomes" id="UP001596147">
    <property type="component" value="Unassembled WGS sequence"/>
</dbReference>
<dbReference type="InterPro" id="IPR011042">
    <property type="entry name" value="6-blade_b-propeller_TolB-like"/>
</dbReference>
<evidence type="ECO:0000256" key="7">
    <source>
        <dbReference type="ARBA" id="ARBA00008853"/>
    </source>
</evidence>
<gene>
    <name evidence="16" type="ORF">ACFPM4_07390</name>
</gene>
<evidence type="ECO:0000256" key="12">
    <source>
        <dbReference type="ARBA" id="ARBA00022801"/>
    </source>
</evidence>
<keyword evidence="13" id="KW-0106">Calcium</keyword>
<evidence type="ECO:0000256" key="3">
    <source>
        <dbReference type="ARBA" id="ARBA00001936"/>
    </source>
</evidence>
<evidence type="ECO:0000256" key="4">
    <source>
        <dbReference type="ARBA" id="ARBA00001946"/>
    </source>
</evidence>
<dbReference type="InterPro" id="IPR008367">
    <property type="entry name" value="Regucalcin"/>
</dbReference>
<comment type="cofactor">
    <cofactor evidence="3">
        <name>Mn(2+)</name>
        <dbReference type="ChEBI" id="CHEBI:29035"/>
    </cofactor>
</comment>
<evidence type="ECO:0000256" key="14">
    <source>
        <dbReference type="ARBA" id="ARBA00032464"/>
    </source>
</evidence>
<dbReference type="GO" id="GO:0016787">
    <property type="term" value="F:hydrolase activity"/>
    <property type="evidence" value="ECO:0007669"/>
    <property type="project" value="UniProtKB-KW"/>
</dbReference>
<comment type="caution">
    <text evidence="16">The sequence shown here is derived from an EMBL/GenBank/DDBJ whole genome shotgun (WGS) entry which is preliminary data.</text>
</comment>
<comment type="similarity">
    <text evidence="7">Belongs to the SMP-30/CGR1 family.</text>
</comment>
<reference evidence="17" key="1">
    <citation type="journal article" date="2019" name="Int. J. Syst. Evol. Microbiol.">
        <title>The Global Catalogue of Microorganisms (GCM) 10K type strain sequencing project: providing services to taxonomists for standard genome sequencing and annotation.</title>
        <authorList>
            <consortium name="The Broad Institute Genomics Platform"/>
            <consortium name="The Broad Institute Genome Sequencing Center for Infectious Disease"/>
            <person name="Wu L."/>
            <person name="Ma J."/>
        </authorList>
    </citation>
    <scope>NUCLEOTIDE SEQUENCE [LARGE SCALE GENOMIC DNA]</scope>
    <source>
        <strain evidence="17">CGMCC 1.12237</strain>
    </source>
</reference>
<accession>A0ABW0LI05</accession>
<dbReference type="EC" id="3.1.1.17" evidence="8"/>
<evidence type="ECO:0000256" key="1">
    <source>
        <dbReference type="ARBA" id="ARBA00001589"/>
    </source>
</evidence>
<organism evidence="16 17">
    <name type="scientific">Lederbergia graminis</name>
    <dbReference type="NCBI Taxonomy" id="735518"/>
    <lineage>
        <taxon>Bacteria</taxon>
        <taxon>Bacillati</taxon>
        <taxon>Bacillota</taxon>
        <taxon>Bacilli</taxon>
        <taxon>Bacillales</taxon>
        <taxon>Bacillaceae</taxon>
        <taxon>Lederbergia</taxon>
    </lineage>
</organism>
<evidence type="ECO:0000256" key="2">
    <source>
        <dbReference type="ARBA" id="ARBA00001913"/>
    </source>
</evidence>
<comment type="catalytic activity">
    <reaction evidence="1">
        <text>D-glucono-1,5-lactone + H2O = D-gluconate + H(+)</text>
        <dbReference type="Rhea" id="RHEA:10440"/>
        <dbReference type="ChEBI" id="CHEBI:15377"/>
        <dbReference type="ChEBI" id="CHEBI:15378"/>
        <dbReference type="ChEBI" id="CHEBI:16217"/>
        <dbReference type="ChEBI" id="CHEBI:18391"/>
        <dbReference type="EC" id="3.1.1.17"/>
    </reaction>
</comment>
<evidence type="ECO:0000256" key="6">
    <source>
        <dbReference type="ARBA" id="ARBA00004496"/>
    </source>
</evidence>
<evidence type="ECO:0000256" key="5">
    <source>
        <dbReference type="ARBA" id="ARBA00001947"/>
    </source>
</evidence>
<dbReference type="Pfam" id="PF08450">
    <property type="entry name" value="SGL"/>
    <property type="match status" value="1"/>
</dbReference>
<keyword evidence="10" id="KW-0963">Cytoplasm</keyword>
<keyword evidence="11" id="KW-0479">Metal-binding</keyword>
<evidence type="ECO:0000313" key="16">
    <source>
        <dbReference type="EMBL" id="MFC5464572.1"/>
    </source>
</evidence>
<comment type="cofactor">
    <cofactor evidence="4">
        <name>Mg(2+)</name>
        <dbReference type="ChEBI" id="CHEBI:18420"/>
    </cofactor>
</comment>
<evidence type="ECO:0000313" key="17">
    <source>
        <dbReference type="Proteomes" id="UP001596147"/>
    </source>
</evidence>
<proteinExistence type="inferred from homology"/>
<name>A0ABW0LI05_9BACI</name>
<comment type="cofactor">
    <cofactor evidence="5">
        <name>Zn(2+)</name>
        <dbReference type="ChEBI" id="CHEBI:29105"/>
    </cofactor>
</comment>
<dbReference type="PRINTS" id="PR01791">
    <property type="entry name" value="REGUCALCIN"/>
</dbReference>
<comment type="cofactor">
    <cofactor evidence="2">
        <name>Ca(2+)</name>
        <dbReference type="ChEBI" id="CHEBI:29108"/>
    </cofactor>
</comment>
<comment type="subcellular location">
    <subcellularLocation>
        <location evidence="6">Cytoplasm</location>
    </subcellularLocation>
</comment>
<dbReference type="RefSeq" id="WP_144923477.1">
    <property type="nucleotide sequence ID" value="NZ_JBHSMC010000010.1"/>
</dbReference>
<dbReference type="InterPro" id="IPR005511">
    <property type="entry name" value="SMP-30"/>
</dbReference>
<keyword evidence="17" id="KW-1185">Reference proteome</keyword>
<dbReference type="PANTHER" id="PTHR10907:SF47">
    <property type="entry name" value="REGUCALCIN"/>
    <property type="match status" value="1"/>
</dbReference>
<evidence type="ECO:0000259" key="15">
    <source>
        <dbReference type="Pfam" id="PF08450"/>
    </source>
</evidence>
<evidence type="ECO:0000256" key="10">
    <source>
        <dbReference type="ARBA" id="ARBA00022490"/>
    </source>
</evidence>